<dbReference type="SUPFAM" id="SSF46966">
    <property type="entry name" value="Spectrin repeat"/>
    <property type="match status" value="1"/>
</dbReference>
<proteinExistence type="predicted"/>
<accession>A0A095A4A1</accession>
<name>A0A095A4A1_SCHHA</name>
<evidence type="ECO:0000313" key="1">
    <source>
        <dbReference type="EMBL" id="KGB42160.1"/>
    </source>
</evidence>
<protein>
    <submittedName>
        <fullName evidence="1">Spectrin beta chain, non-erythrocytic 1</fullName>
    </submittedName>
</protein>
<dbReference type="STRING" id="6185.A0A095A4A1"/>
<dbReference type="AlphaFoldDB" id="A0A095A4A1"/>
<organism evidence="1">
    <name type="scientific">Schistosoma haematobium</name>
    <name type="common">Blood fluke</name>
    <dbReference type="NCBI Taxonomy" id="6185"/>
    <lineage>
        <taxon>Eukaryota</taxon>
        <taxon>Metazoa</taxon>
        <taxon>Spiralia</taxon>
        <taxon>Lophotrochozoa</taxon>
        <taxon>Platyhelminthes</taxon>
        <taxon>Trematoda</taxon>
        <taxon>Digenea</taxon>
        <taxon>Strigeidida</taxon>
        <taxon>Schistosomatoidea</taxon>
        <taxon>Schistosomatidae</taxon>
        <taxon>Schistosoma</taxon>
    </lineage>
</organism>
<gene>
    <name evidence="1" type="ORF">MS3_10765</name>
</gene>
<dbReference type="Gene3D" id="1.20.58.60">
    <property type="match status" value="1"/>
</dbReference>
<sequence length="396" mass="45836">MHFGENLLGESFTSFVEVELHSFDPISTVYTINITDQFVHTSGLASERTARVMNMCRCLIRTKHLDSPRIAFWQDIISETLADLLELIYSRVKLLISAAHRFIFIIRCSETLKLVQEKSDQLSQSIGKDVQAICKQLSLLSAFEQDVQALEPLGDELTFSKMKFGFLFSTTAELITQLNECLISNTTENIKFAIGQALQLRAELNARNDKVNSYLEEGKRLKASFKQHLMQYDKSRYEKCHQPYEMSQLYSKTEMGKQHGTNNPADEIQICKISEQQKKFRNNTLQNVNITDKHCIIEKSEQHSRIATVRSISSDPHLESMRLNANYSQKSDSSSMALNQMDLQNESHMSDEEDQIITDLRSRMTRLVTSWYNLHKKWHQIYERLELQLSINEFAR</sequence>
<reference evidence="1" key="1">
    <citation type="journal article" date="2012" name="Nat. Genet.">
        <title>Whole-genome sequence of Schistosoma haematobium.</title>
        <authorList>
            <person name="Young N.D."/>
            <person name="Jex A.R."/>
            <person name="Li B."/>
            <person name="Liu S."/>
            <person name="Yang L."/>
            <person name="Xiong Z."/>
            <person name="Li Y."/>
            <person name="Cantacessi C."/>
            <person name="Hall R.S."/>
            <person name="Xu X."/>
            <person name="Chen F."/>
            <person name="Wu X."/>
            <person name="Zerlotini A."/>
            <person name="Oliveira G."/>
            <person name="Hofmann A."/>
            <person name="Zhang G."/>
            <person name="Fang X."/>
            <person name="Kang Y."/>
            <person name="Campbell B.E."/>
            <person name="Loukas A."/>
            <person name="Ranganathan S."/>
            <person name="Rollinson D."/>
            <person name="Rinaldi G."/>
            <person name="Brindley P.J."/>
            <person name="Yang H."/>
            <person name="Wang J."/>
            <person name="Wang J."/>
            <person name="Gasser R.B."/>
        </authorList>
    </citation>
    <scope>NUCLEOTIDE SEQUENCE [LARGE SCALE GENOMIC DNA]</scope>
</reference>
<dbReference type="EMBL" id="KL252523">
    <property type="protein sequence ID" value="KGB42160.1"/>
    <property type="molecule type" value="Genomic_DNA"/>
</dbReference>